<keyword evidence="2" id="KW-0812">Transmembrane</keyword>
<name>A0A830HWU9_9CHLO</name>
<reference evidence="3" key="1">
    <citation type="submission" date="2020-10" db="EMBL/GenBank/DDBJ databases">
        <title>Unveiling of a novel bifunctional photoreceptor, Dualchrome1, isolated from a cosmopolitan green alga.</title>
        <authorList>
            <person name="Suzuki S."/>
            <person name="Kawachi M."/>
        </authorList>
    </citation>
    <scope>NUCLEOTIDE SEQUENCE</scope>
    <source>
        <strain evidence="3">NIES 2893</strain>
    </source>
</reference>
<keyword evidence="4" id="KW-1185">Reference proteome</keyword>
<comment type="caution">
    <text evidence="3">The sequence shown here is derived from an EMBL/GenBank/DDBJ whole genome shotgun (WGS) entry which is preliminary data.</text>
</comment>
<dbReference type="Proteomes" id="UP000660262">
    <property type="component" value="Unassembled WGS sequence"/>
</dbReference>
<organism evidence="3 4">
    <name type="scientific">Pycnococcus provasolii</name>
    <dbReference type="NCBI Taxonomy" id="41880"/>
    <lineage>
        <taxon>Eukaryota</taxon>
        <taxon>Viridiplantae</taxon>
        <taxon>Chlorophyta</taxon>
        <taxon>Pseudoscourfieldiophyceae</taxon>
        <taxon>Pseudoscourfieldiales</taxon>
        <taxon>Pycnococcaceae</taxon>
        <taxon>Pycnococcus</taxon>
    </lineage>
</organism>
<keyword evidence="2" id="KW-1133">Transmembrane helix</keyword>
<feature type="transmembrane region" description="Helical" evidence="2">
    <location>
        <begin position="99"/>
        <end position="127"/>
    </location>
</feature>
<keyword evidence="2" id="KW-0472">Membrane</keyword>
<feature type="transmembrane region" description="Helical" evidence="2">
    <location>
        <begin position="36"/>
        <end position="57"/>
    </location>
</feature>
<sequence>MSATPSHSSGSSVESPRVHAMRPPAARTFCDRVCTFFCYAVFIFVACMFLIAIGAAIEDAVVGSSPAEASPPQPGTSPSPTPPLPPPPPKASSSGDNNLGVIAFVVILYGGVPFLAILGVVYTCFCGSNAVQRRLMRSVECTRMADLATAVPASASDGVSKSKHQQAKQNMARVVGRARSAGEHLVSPISKRESVCGTRRGRTTHIAPGNAHIRYTARSRSMAWICFSTTEAAWLCVCHFASGCACPRTSTIASFSLIAKVA</sequence>
<evidence type="ECO:0000313" key="3">
    <source>
        <dbReference type="EMBL" id="GHP11662.1"/>
    </source>
</evidence>
<proteinExistence type="predicted"/>
<protein>
    <submittedName>
        <fullName evidence="3">Uncharacterized protein</fullName>
    </submittedName>
</protein>
<feature type="region of interest" description="Disordered" evidence="1">
    <location>
        <begin position="64"/>
        <end position="93"/>
    </location>
</feature>
<evidence type="ECO:0000256" key="1">
    <source>
        <dbReference type="SAM" id="MobiDB-lite"/>
    </source>
</evidence>
<feature type="compositionally biased region" description="Pro residues" evidence="1">
    <location>
        <begin position="69"/>
        <end position="90"/>
    </location>
</feature>
<evidence type="ECO:0000313" key="4">
    <source>
        <dbReference type="Proteomes" id="UP000660262"/>
    </source>
</evidence>
<dbReference type="AlphaFoldDB" id="A0A830HWU9"/>
<accession>A0A830HWU9</accession>
<gene>
    <name evidence="3" type="ORF">PPROV_001039000</name>
</gene>
<dbReference type="EMBL" id="BNJQ01000035">
    <property type="protein sequence ID" value="GHP11662.1"/>
    <property type="molecule type" value="Genomic_DNA"/>
</dbReference>
<evidence type="ECO:0000256" key="2">
    <source>
        <dbReference type="SAM" id="Phobius"/>
    </source>
</evidence>